<dbReference type="Pfam" id="PF02482">
    <property type="entry name" value="Ribosomal_S30AE"/>
    <property type="match status" value="1"/>
</dbReference>
<dbReference type="InterPro" id="IPR003489">
    <property type="entry name" value="RHF/RaiA"/>
</dbReference>
<proteinExistence type="predicted"/>
<name>A0AAU7CGG4_9BACT</name>
<dbReference type="Gene3D" id="3.30.160.100">
    <property type="entry name" value="Ribosome hibernation promotion factor-like"/>
    <property type="match status" value="1"/>
</dbReference>
<sequence>MQIQVNTDNHIKGSNEFFAKVSAEVERGLSRFADQITRVEVHLADVNGPREGGADKRCLLEARLAGRQPIVVTHEAATLDESIVEACDKLERAIESLLGRLDPKGQTSFGGDQVI</sequence>
<dbReference type="InterPro" id="IPR036567">
    <property type="entry name" value="RHF-like"/>
</dbReference>
<dbReference type="EMBL" id="CP155447">
    <property type="protein sequence ID" value="XBH04227.1"/>
    <property type="molecule type" value="Genomic_DNA"/>
</dbReference>
<protein>
    <submittedName>
        <fullName evidence="1">HPF/RaiA family ribosome-associated protein</fullName>
    </submittedName>
</protein>
<dbReference type="SUPFAM" id="SSF69754">
    <property type="entry name" value="Ribosome binding protein Y (YfiA homologue)"/>
    <property type="match status" value="1"/>
</dbReference>
<organism evidence="1">
    <name type="scientific">Singulisphaera sp. Ch08</name>
    <dbReference type="NCBI Taxonomy" id="3120278"/>
    <lineage>
        <taxon>Bacteria</taxon>
        <taxon>Pseudomonadati</taxon>
        <taxon>Planctomycetota</taxon>
        <taxon>Planctomycetia</taxon>
        <taxon>Isosphaerales</taxon>
        <taxon>Isosphaeraceae</taxon>
        <taxon>Singulisphaera</taxon>
    </lineage>
</organism>
<dbReference type="RefSeq" id="WP_406696978.1">
    <property type="nucleotide sequence ID" value="NZ_CP155447.1"/>
</dbReference>
<evidence type="ECO:0000313" key="1">
    <source>
        <dbReference type="EMBL" id="XBH04227.1"/>
    </source>
</evidence>
<accession>A0AAU7CGG4</accession>
<gene>
    <name evidence="1" type="ORF">V5E97_38935</name>
</gene>
<dbReference type="AlphaFoldDB" id="A0AAU7CGG4"/>
<reference evidence="1" key="1">
    <citation type="submission" date="2024-05" db="EMBL/GenBank/DDBJ databases">
        <title>Planctomycetes of the genus Singulisphaera possess chitinolytic capabilities.</title>
        <authorList>
            <person name="Ivanova A."/>
        </authorList>
    </citation>
    <scope>NUCLEOTIDE SEQUENCE</scope>
    <source>
        <strain evidence="1">Ch08T</strain>
    </source>
</reference>